<organism evidence="1 2">
    <name type="scientific">Shimia sagamensis</name>
    <dbReference type="NCBI Taxonomy" id="1566352"/>
    <lineage>
        <taxon>Bacteria</taxon>
        <taxon>Pseudomonadati</taxon>
        <taxon>Pseudomonadota</taxon>
        <taxon>Alphaproteobacteria</taxon>
        <taxon>Rhodobacterales</taxon>
        <taxon>Roseobacteraceae</taxon>
    </lineage>
</organism>
<keyword evidence="2" id="KW-1185">Reference proteome</keyword>
<gene>
    <name evidence="1" type="ORF">SAMN06265373_1034</name>
</gene>
<accession>A0ABY1NRH9</accession>
<dbReference type="EMBL" id="FXTY01000003">
    <property type="protein sequence ID" value="SMP16008.1"/>
    <property type="molecule type" value="Genomic_DNA"/>
</dbReference>
<dbReference type="RefSeq" id="WP_283425482.1">
    <property type="nucleotide sequence ID" value="NZ_FXTY01000003.1"/>
</dbReference>
<dbReference type="SUPFAM" id="SSF54427">
    <property type="entry name" value="NTF2-like"/>
    <property type="match status" value="1"/>
</dbReference>
<reference evidence="1 2" key="1">
    <citation type="submission" date="2017-05" db="EMBL/GenBank/DDBJ databases">
        <authorList>
            <person name="Varghese N."/>
            <person name="Submissions S."/>
        </authorList>
    </citation>
    <scope>NUCLEOTIDE SEQUENCE [LARGE SCALE GENOMIC DNA]</scope>
    <source>
        <strain evidence="1 2">DSM 29734</strain>
    </source>
</reference>
<evidence type="ECO:0008006" key="3">
    <source>
        <dbReference type="Google" id="ProtNLM"/>
    </source>
</evidence>
<evidence type="ECO:0000313" key="2">
    <source>
        <dbReference type="Proteomes" id="UP001157961"/>
    </source>
</evidence>
<protein>
    <recommendedName>
        <fullName evidence="3">DUF4440 domain-containing protein</fullName>
    </recommendedName>
</protein>
<name>A0ABY1NRH9_9RHOB</name>
<comment type="caution">
    <text evidence="1">The sequence shown here is derived from an EMBL/GenBank/DDBJ whole genome shotgun (WGS) entry which is preliminary data.</text>
</comment>
<sequence>MTFSQAWKSAFENRDKQALNQLIGDEFRYIRHQSGKDLSKSDIVEIWSSAGPRPVRCDYRVIYENEDVLVTHQFMNFPSGAKESVMVVMLLKDGKLIRMETGATPLS</sequence>
<evidence type="ECO:0000313" key="1">
    <source>
        <dbReference type="EMBL" id="SMP16008.1"/>
    </source>
</evidence>
<dbReference type="InterPro" id="IPR032710">
    <property type="entry name" value="NTF2-like_dom_sf"/>
</dbReference>
<dbReference type="Proteomes" id="UP001157961">
    <property type="component" value="Unassembled WGS sequence"/>
</dbReference>
<proteinExistence type="predicted"/>
<dbReference type="Gene3D" id="3.10.450.50">
    <property type="match status" value="1"/>
</dbReference>